<evidence type="ECO:0000256" key="3">
    <source>
        <dbReference type="ARBA" id="ARBA00022679"/>
    </source>
</evidence>
<name>A0A641ANN5_9ACTN</name>
<dbReference type="Pfam" id="PF00534">
    <property type="entry name" value="Glycos_transf_1"/>
    <property type="match status" value="1"/>
</dbReference>
<dbReference type="InterPro" id="IPR028098">
    <property type="entry name" value="Glyco_trans_4-like_N"/>
</dbReference>
<keyword evidence="2" id="KW-0328">Glycosyltransferase</keyword>
<evidence type="ECO:0000259" key="5">
    <source>
        <dbReference type="Pfam" id="PF13439"/>
    </source>
</evidence>
<dbReference type="GO" id="GO:0016757">
    <property type="term" value="F:glycosyltransferase activity"/>
    <property type="evidence" value="ECO:0007669"/>
    <property type="project" value="UniProtKB-KW"/>
</dbReference>
<accession>A0A641ANN5</accession>
<dbReference type="CDD" id="cd03801">
    <property type="entry name" value="GT4_PimA-like"/>
    <property type="match status" value="1"/>
</dbReference>
<feature type="domain" description="Glycosyltransferase subfamily 4-like N-terminal" evidence="5">
    <location>
        <begin position="17"/>
        <end position="175"/>
    </location>
</feature>
<reference evidence="6" key="1">
    <citation type="submission" date="2019-09" db="EMBL/GenBank/DDBJ databases">
        <authorList>
            <person name="Li J."/>
        </authorList>
    </citation>
    <scope>NUCLEOTIDE SEQUENCE [LARGE SCALE GENOMIC DNA]</scope>
    <source>
        <strain evidence="6">NRBC 14897</strain>
    </source>
</reference>
<proteinExistence type="inferred from homology"/>
<keyword evidence="3" id="KW-0808">Transferase</keyword>
<dbReference type="Gene3D" id="3.40.50.2000">
    <property type="entry name" value="Glycogen Phosphorylase B"/>
    <property type="match status" value="2"/>
</dbReference>
<dbReference type="AlphaFoldDB" id="A0A641ANN5"/>
<feature type="domain" description="Glycosyl transferase family 1" evidence="4">
    <location>
        <begin position="184"/>
        <end position="337"/>
    </location>
</feature>
<evidence type="ECO:0000313" key="6">
    <source>
        <dbReference type="EMBL" id="KAA1378743.1"/>
    </source>
</evidence>
<protein>
    <submittedName>
        <fullName evidence="6">Glycosyltransferase family 4 protein</fullName>
    </submittedName>
</protein>
<keyword evidence="7" id="KW-1185">Reference proteome</keyword>
<dbReference type="RefSeq" id="WP_129185987.1">
    <property type="nucleotide sequence ID" value="NZ_JAGIOG010000001.1"/>
</dbReference>
<dbReference type="InterPro" id="IPR001296">
    <property type="entry name" value="Glyco_trans_1"/>
</dbReference>
<evidence type="ECO:0000313" key="7">
    <source>
        <dbReference type="Proteomes" id="UP001515100"/>
    </source>
</evidence>
<dbReference type="Pfam" id="PF13439">
    <property type="entry name" value="Glyco_transf_4"/>
    <property type="match status" value="1"/>
</dbReference>
<dbReference type="SUPFAM" id="SSF53756">
    <property type="entry name" value="UDP-Glycosyltransferase/glycogen phosphorylase"/>
    <property type="match status" value="1"/>
</dbReference>
<gene>
    <name evidence="6" type="ORF">ESP62_010445</name>
</gene>
<sequence>MDVCFVAWRDIGHPEAGGSELYVHRVAQELARSGHRVTVVCSRWPGSARRDVVDGVEIIRRGGRLGVYPWAAVHLLGRRGRAHDAVVDVVNGMPFAAVLLRPRSSSALIHHVHQAQWHLLYPGLVGRIGWAVESRLVPWLYRHRTVVTVSEQSRIDLQRLGHRRVIVIRNGIDASQAVRARDGDRLCVLARLVPHKQVDWAIDAIAELAPGRPAVHLDVVGDGYLADELRRYALARGVADRVTFHGHLPDAERDRVLAAAAAVVLPSIKEGWGLALVEGAVIGVPGVALREAGGVTEAVIDGVTGLIADDFDGLVRACARLLDDPELNARLGAAAQHKAASLTWSDAASQLEESLGQRSP</sequence>
<dbReference type="Proteomes" id="UP001515100">
    <property type="component" value="Unassembled WGS sequence"/>
</dbReference>
<comment type="similarity">
    <text evidence="1">Belongs to the glycosyltransferase group 1 family. Glycosyltransferase 4 subfamily.</text>
</comment>
<evidence type="ECO:0000259" key="4">
    <source>
        <dbReference type="Pfam" id="PF00534"/>
    </source>
</evidence>
<comment type="caution">
    <text evidence="6">The sequence shown here is derived from an EMBL/GenBank/DDBJ whole genome shotgun (WGS) entry which is preliminary data.</text>
</comment>
<dbReference type="PANTHER" id="PTHR12526:SF640">
    <property type="entry name" value="COLANIC ACID BIOSYNTHESIS GLYCOSYLTRANSFERASE WCAL-RELATED"/>
    <property type="match status" value="1"/>
</dbReference>
<evidence type="ECO:0000256" key="2">
    <source>
        <dbReference type="ARBA" id="ARBA00022676"/>
    </source>
</evidence>
<dbReference type="PANTHER" id="PTHR12526">
    <property type="entry name" value="GLYCOSYLTRANSFERASE"/>
    <property type="match status" value="1"/>
</dbReference>
<organism evidence="6 7">
    <name type="scientific">Aeromicrobium fastidiosum</name>
    <dbReference type="NCBI Taxonomy" id="52699"/>
    <lineage>
        <taxon>Bacteria</taxon>
        <taxon>Bacillati</taxon>
        <taxon>Actinomycetota</taxon>
        <taxon>Actinomycetes</taxon>
        <taxon>Propionibacteriales</taxon>
        <taxon>Nocardioidaceae</taxon>
        <taxon>Aeromicrobium</taxon>
    </lineage>
</organism>
<dbReference type="EMBL" id="SDPP02000002">
    <property type="protein sequence ID" value="KAA1378743.1"/>
    <property type="molecule type" value="Genomic_DNA"/>
</dbReference>
<evidence type="ECO:0000256" key="1">
    <source>
        <dbReference type="ARBA" id="ARBA00009481"/>
    </source>
</evidence>